<comment type="caution">
    <text evidence="1">The sequence shown here is derived from an EMBL/GenBank/DDBJ whole genome shotgun (WGS) entry which is preliminary data.</text>
</comment>
<sequence>MAVRSADLPERGFGTYSPMEWRAHARRYELRYRLVVVAPDVAEVVHHLGGWLFDMRASGWEVIVPVSDPAAVRPLEILGAVPLDLEHWPAAAVREIRPDVLAIAVDSYRSDLVPPLGGGHSETVLWGGLPPEELGYRMRPAQHRVSVAGRAFKSCAVRASGARVSGDGCTETFWAGAEVTGARRLLELAPAG</sequence>
<accession>A0ABV8DUE7</accession>
<evidence type="ECO:0000313" key="1">
    <source>
        <dbReference type="EMBL" id="MFC3963369.1"/>
    </source>
</evidence>
<dbReference type="RefSeq" id="WP_378613109.1">
    <property type="nucleotide sequence ID" value="NZ_JBHSAX010000014.1"/>
</dbReference>
<keyword evidence="2" id="KW-1185">Reference proteome</keyword>
<reference evidence="2" key="1">
    <citation type="journal article" date="2019" name="Int. J. Syst. Evol. Microbiol.">
        <title>The Global Catalogue of Microorganisms (GCM) 10K type strain sequencing project: providing services to taxonomists for standard genome sequencing and annotation.</title>
        <authorList>
            <consortium name="The Broad Institute Genomics Platform"/>
            <consortium name="The Broad Institute Genome Sequencing Center for Infectious Disease"/>
            <person name="Wu L."/>
            <person name="Ma J."/>
        </authorList>
    </citation>
    <scope>NUCLEOTIDE SEQUENCE [LARGE SCALE GENOMIC DNA]</scope>
    <source>
        <strain evidence="2">CGMCC 4.7330</strain>
    </source>
</reference>
<proteinExistence type="predicted"/>
<organism evidence="1 2">
    <name type="scientific">Nocardia jiangsuensis</name>
    <dbReference type="NCBI Taxonomy" id="1691563"/>
    <lineage>
        <taxon>Bacteria</taxon>
        <taxon>Bacillati</taxon>
        <taxon>Actinomycetota</taxon>
        <taxon>Actinomycetes</taxon>
        <taxon>Mycobacteriales</taxon>
        <taxon>Nocardiaceae</taxon>
        <taxon>Nocardia</taxon>
    </lineage>
</organism>
<evidence type="ECO:0000313" key="2">
    <source>
        <dbReference type="Proteomes" id="UP001595696"/>
    </source>
</evidence>
<dbReference type="Proteomes" id="UP001595696">
    <property type="component" value="Unassembled WGS sequence"/>
</dbReference>
<protein>
    <submittedName>
        <fullName evidence="1">Uncharacterized protein</fullName>
    </submittedName>
</protein>
<dbReference type="EMBL" id="JBHSAX010000014">
    <property type="protein sequence ID" value="MFC3963369.1"/>
    <property type="molecule type" value="Genomic_DNA"/>
</dbReference>
<name>A0ABV8DUE7_9NOCA</name>
<gene>
    <name evidence="1" type="ORF">ACFO0B_15360</name>
</gene>